<dbReference type="EMBL" id="AUPC02000016">
    <property type="protein sequence ID" value="POG80666.1"/>
    <property type="molecule type" value="Genomic_DNA"/>
</dbReference>
<name>A0A2P4QSN5_RHIID</name>
<reference evidence="1 2" key="1">
    <citation type="journal article" date="2013" name="Proc. Natl. Acad. Sci. U.S.A.">
        <title>Genome of an arbuscular mycorrhizal fungus provides insight into the oldest plant symbiosis.</title>
        <authorList>
            <person name="Tisserant E."/>
            <person name="Malbreil M."/>
            <person name="Kuo A."/>
            <person name="Kohler A."/>
            <person name="Symeonidi A."/>
            <person name="Balestrini R."/>
            <person name="Charron P."/>
            <person name="Duensing N."/>
            <person name="Frei Dit Frey N."/>
            <person name="Gianinazzi-Pearson V."/>
            <person name="Gilbert L.B."/>
            <person name="Handa Y."/>
            <person name="Herr J.R."/>
            <person name="Hijri M."/>
            <person name="Koul R."/>
            <person name="Kawaguchi M."/>
            <person name="Krajinski F."/>
            <person name="Lammers P.J."/>
            <person name="Masclaux F.G."/>
            <person name="Murat C."/>
            <person name="Morin E."/>
            <person name="Ndikumana S."/>
            <person name="Pagni M."/>
            <person name="Petitpierre D."/>
            <person name="Requena N."/>
            <person name="Rosikiewicz P."/>
            <person name="Riley R."/>
            <person name="Saito K."/>
            <person name="San Clemente H."/>
            <person name="Shapiro H."/>
            <person name="van Tuinen D."/>
            <person name="Becard G."/>
            <person name="Bonfante P."/>
            <person name="Paszkowski U."/>
            <person name="Shachar-Hill Y.Y."/>
            <person name="Tuskan G.A."/>
            <person name="Young P.W."/>
            <person name="Sanders I.R."/>
            <person name="Henrissat B."/>
            <person name="Rensing S.A."/>
            <person name="Grigoriev I.V."/>
            <person name="Corradi N."/>
            <person name="Roux C."/>
            <person name="Martin F."/>
        </authorList>
    </citation>
    <scope>NUCLEOTIDE SEQUENCE [LARGE SCALE GENOMIC DNA]</scope>
    <source>
        <strain evidence="1 2">DAOM 197198</strain>
    </source>
</reference>
<reference evidence="1 2" key="2">
    <citation type="journal article" date="2018" name="New Phytol.">
        <title>High intraspecific genome diversity in the model arbuscular mycorrhizal symbiont Rhizophagus irregularis.</title>
        <authorList>
            <person name="Chen E.C.H."/>
            <person name="Morin E."/>
            <person name="Beaudet D."/>
            <person name="Noel J."/>
            <person name="Yildirir G."/>
            <person name="Ndikumana S."/>
            <person name="Charron P."/>
            <person name="St-Onge C."/>
            <person name="Giorgi J."/>
            <person name="Kruger M."/>
            <person name="Marton T."/>
            <person name="Ropars J."/>
            <person name="Grigoriev I.V."/>
            <person name="Hainaut M."/>
            <person name="Henrissat B."/>
            <person name="Roux C."/>
            <person name="Martin F."/>
            <person name="Corradi N."/>
        </authorList>
    </citation>
    <scope>NUCLEOTIDE SEQUENCE [LARGE SCALE GENOMIC DNA]</scope>
    <source>
        <strain evidence="1 2">DAOM 197198</strain>
    </source>
</reference>
<dbReference type="VEuPathDB" id="FungiDB:RhiirFUN_014112"/>
<accession>A0A2P4QSN5</accession>
<dbReference type="PANTHER" id="PTHR31424:SF5">
    <property type="entry name" value="APPLE DOMAIN-CONTAINING PROTEIN"/>
    <property type="match status" value="1"/>
</dbReference>
<protein>
    <submittedName>
        <fullName evidence="1">Uncharacterized protein</fullName>
    </submittedName>
</protein>
<dbReference type="AlphaFoldDB" id="A0A2P4QSN5"/>
<comment type="caution">
    <text evidence="1">The sequence shown here is derived from an EMBL/GenBank/DDBJ whole genome shotgun (WGS) entry which is preliminary data.</text>
</comment>
<evidence type="ECO:0000313" key="1">
    <source>
        <dbReference type="EMBL" id="POG80666.1"/>
    </source>
</evidence>
<organism evidence="1 2">
    <name type="scientific">Rhizophagus irregularis (strain DAOM 181602 / DAOM 197198 / MUCL 43194)</name>
    <name type="common">Arbuscular mycorrhizal fungus</name>
    <name type="synonym">Glomus intraradices</name>
    <dbReference type="NCBI Taxonomy" id="747089"/>
    <lineage>
        <taxon>Eukaryota</taxon>
        <taxon>Fungi</taxon>
        <taxon>Fungi incertae sedis</taxon>
        <taxon>Mucoromycota</taxon>
        <taxon>Glomeromycotina</taxon>
        <taxon>Glomeromycetes</taxon>
        <taxon>Glomerales</taxon>
        <taxon>Glomeraceae</taxon>
        <taxon>Rhizophagus</taxon>
    </lineage>
</organism>
<dbReference type="PANTHER" id="PTHR31424">
    <property type="entry name" value="PROTEIN CBG23806"/>
    <property type="match status" value="1"/>
</dbReference>
<evidence type="ECO:0000313" key="2">
    <source>
        <dbReference type="Proteomes" id="UP000018888"/>
    </source>
</evidence>
<proteinExistence type="predicted"/>
<gene>
    <name evidence="1" type="ORF">GLOIN_2v1799695</name>
</gene>
<dbReference type="Proteomes" id="UP000018888">
    <property type="component" value="Unassembled WGS sequence"/>
</dbReference>
<keyword evidence="2" id="KW-1185">Reference proteome</keyword>
<sequence>MAIVLGFNAPNSKHFCSWCLCTKENIGNKHKVCVIEKTMDQIKLKLPPGHVKSPLLQMIPLSHYVPNELHIMLRIWDRLWDLVLQELKTQNQFNDLARAKILAKMRRILISFNFWQEQGTQNWSYTSLMGEDKEKMGLYRPKDVTPYMHVLVHHLPEFMEQHQKFGLSAFSCAFVEKKNHDQVSAFF</sequence>